<keyword evidence="1" id="KW-0418">Kinase</keyword>
<keyword evidence="2" id="KW-1185">Reference proteome</keyword>
<evidence type="ECO:0000313" key="2">
    <source>
        <dbReference type="Proteomes" id="UP000280197"/>
    </source>
</evidence>
<dbReference type="EMBL" id="CP034463">
    <property type="protein sequence ID" value="AZP15988.1"/>
    <property type="molecule type" value="Genomic_DNA"/>
</dbReference>
<dbReference type="GO" id="GO:0016301">
    <property type="term" value="F:kinase activity"/>
    <property type="evidence" value="ECO:0007669"/>
    <property type="project" value="UniProtKB-KW"/>
</dbReference>
<dbReference type="KEGG" id="saqu:EJC51_07630"/>
<sequence length="339" mass="38067">MNRLTAHSDIGIALARLDDHDLTGLVASGRPLGAGIGGRATLVEVAGRPVFVKRVPLTDMERHPNHVRSTANVLGVPLYCHYGFGSPGFGAWRELAVHTMTTDWVLSGKYTGFPLMHHWRVLPDTPQPLPAELADVERTVAYWGPGVRDRVEGLRTASASLTLFLEHVPYTLHDWFDAQLRTSQADRACSLVERGLRAVTDFLHARELLHFDAHFKNILTDGRQLYLTDYGLSLSARFQLAPHERNFFTKHRHYDRAYTASYLVNWLTVALHGYGPDDRRAFIEACAEGMRPRGIPRAAASILVRHARVASLLGDFNRRFQQESRTTPYPTEELRLASA</sequence>
<evidence type="ECO:0000313" key="1">
    <source>
        <dbReference type="EMBL" id="AZP15988.1"/>
    </source>
</evidence>
<keyword evidence="1" id="KW-0808">Transferase</keyword>
<dbReference type="SUPFAM" id="SSF56112">
    <property type="entry name" value="Protein kinase-like (PK-like)"/>
    <property type="match status" value="1"/>
</dbReference>
<reference evidence="1 2" key="1">
    <citation type="submission" date="2018-12" db="EMBL/GenBank/DDBJ databases">
        <authorList>
            <person name="Li K."/>
        </authorList>
    </citation>
    <scope>NUCLEOTIDE SEQUENCE [LARGE SCALE GENOMIC DNA]</scope>
    <source>
        <strain evidence="2">CR22</strain>
    </source>
</reference>
<dbReference type="AlphaFoldDB" id="A0A3Q9BXA8"/>
<accession>A0A3Q9BXA8</accession>
<protein>
    <submittedName>
        <fullName evidence="1">Protein kinase family protein</fullName>
    </submittedName>
</protein>
<proteinExistence type="predicted"/>
<gene>
    <name evidence="1" type="ORF">EJC51_07630</name>
</gene>
<dbReference type="RefSeq" id="WP_126270354.1">
    <property type="nucleotide sequence ID" value="NZ_CP034463.1"/>
</dbReference>
<organism evidence="1 2">
    <name type="scientific">Streptomyces aquilus</name>
    <dbReference type="NCBI Taxonomy" id="2548456"/>
    <lineage>
        <taxon>Bacteria</taxon>
        <taxon>Bacillati</taxon>
        <taxon>Actinomycetota</taxon>
        <taxon>Actinomycetes</taxon>
        <taxon>Kitasatosporales</taxon>
        <taxon>Streptomycetaceae</taxon>
        <taxon>Streptomyces</taxon>
    </lineage>
</organism>
<name>A0A3Q9BXA8_9ACTN</name>
<dbReference type="Proteomes" id="UP000280197">
    <property type="component" value="Chromosome"/>
</dbReference>
<dbReference type="InterPro" id="IPR011009">
    <property type="entry name" value="Kinase-like_dom_sf"/>
</dbReference>